<sequence length="591" mass="66776">MLITKSIICTSLSYVQAIVAADIVYSVILSSPSNDIGVLIKDTMYALKPSKQSSILFQGQAPANEPYSYCKLEKKTAKKIECEEFKRPALSFSSLNEFYNRNWNIKSLVSFESVSSISKNFNRQPDNSALHPIGEIPTIQIKANQSDFDNIHKHYLQDIQIKADVTYISTKSVQVFSDAKFEIGGRSSRRLTKFAYNLKLNKKDNDTLGGYKKLKLRTTVTDPSYMREYIITEMLNAVNQPSTRASFVRVFLNDRPVGLFSLEEKYDKTWLTNEFGGASNEYATGILYEGEGGNSKNNRADLSYKGDQTSAYESSAYSVSEKSEAGANGLDDLSHFIQFIHDQQELQKTADAATIAATASEWEKQLDVEGFLVAMACEFTFGLFDAYLQNTNNYYLYKNPEQNRFTWIMWDFDLSMGSGPVNMKKIAVGDYTSFEGFKTRPLISALLNVPKFKTLFEDHLKTIMDKVYNPSISYPVIDSVAELIRDDVAWDKTLPHVRKGAEYIDPILTNIINHNFNNQSNQNIGLPSSLSITTAADYIIRLNTDIPFDKAVNGPTGHVSLYGLKEWIKAKVDNYKKKTRYNPLLDLPLKH</sequence>
<dbReference type="EMBL" id="PJQM01001959">
    <property type="protein sequence ID" value="RCH99354.1"/>
    <property type="molecule type" value="Genomic_DNA"/>
</dbReference>
<organism evidence="1 2">
    <name type="scientific">Rhizopus stolonifer</name>
    <name type="common">Rhizopus nigricans</name>
    <dbReference type="NCBI Taxonomy" id="4846"/>
    <lineage>
        <taxon>Eukaryota</taxon>
        <taxon>Fungi</taxon>
        <taxon>Fungi incertae sedis</taxon>
        <taxon>Mucoromycota</taxon>
        <taxon>Mucoromycotina</taxon>
        <taxon>Mucoromycetes</taxon>
        <taxon>Mucorales</taxon>
        <taxon>Mucorineae</taxon>
        <taxon>Rhizopodaceae</taxon>
        <taxon>Rhizopus</taxon>
    </lineage>
</organism>
<dbReference type="OrthoDB" id="10267127at2759"/>
<evidence type="ECO:0000313" key="1">
    <source>
        <dbReference type="EMBL" id="RCH99354.1"/>
    </source>
</evidence>
<protein>
    <recommendedName>
        <fullName evidence="3">Coth-domain-containing protein</fullName>
    </recommendedName>
</protein>
<evidence type="ECO:0008006" key="3">
    <source>
        <dbReference type="Google" id="ProtNLM"/>
    </source>
</evidence>
<dbReference type="InterPro" id="IPR014867">
    <property type="entry name" value="Spore_coat_CotH_CotH2/3/7"/>
</dbReference>
<accession>A0A367KAW1</accession>
<keyword evidence="2" id="KW-1185">Reference proteome</keyword>
<dbReference type="Proteomes" id="UP000253551">
    <property type="component" value="Unassembled WGS sequence"/>
</dbReference>
<name>A0A367KAW1_RHIST</name>
<gene>
    <name evidence="1" type="ORF">CU098_010215</name>
</gene>
<dbReference type="AlphaFoldDB" id="A0A367KAW1"/>
<dbReference type="PANTHER" id="PTHR40050:SF1">
    <property type="entry name" value="INNER SPORE COAT PROTEIN H"/>
    <property type="match status" value="1"/>
</dbReference>
<comment type="caution">
    <text evidence="1">The sequence shown here is derived from an EMBL/GenBank/DDBJ whole genome shotgun (WGS) entry which is preliminary data.</text>
</comment>
<dbReference type="STRING" id="4846.A0A367KAW1"/>
<reference evidence="1 2" key="1">
    <citation type="journal article" date="2018" name="G3 (Bethesda)">
        <title>Phylogenetic and Phylogenomic Definition of Rhizopus Species.</title>
        <authorList>
            <person name="Gryganskyi A.P."/>
            <person name="Golan J."/>
            <person name="Dolatabadi S."/>
            <person name="Mondo S."/>
            <person name="Robb S."/>
            <person name="Idnurm A."/>
            <person name="Muszewska A."/>
            <person name="Steczkiewicz K."/>
            <person name="Masonjones S."/>
            <person name="Liao H.L."/>
            <person name="Gajdeczka M.T."/>
            <person name="Anike F."/>
            <person name="Vuek A."/>
            <person name="Anishchenko I.M."/>
            <person name="Voigt K."/>
            <person name="de Hoog G.S."/>
            <person name="Smith M.E."/>
            <person name="Heitman J."/>
            <person name="Vilgalys R."/>
            <person name="Stajich J.E."/>
        </authorList>
    </citation>
    <scope>NUCLEOTIDE SEQUENCE [LARGE SCALE GENOMIC DNA]</scope>
    <source>
        <strain evidence="1 2">LSU 92-RS-03</strain>
    </source>
</reference>
<evidence type="ECO:0000313" key="2">
    <source>
        <dbReference type="Proteomes" id="UP000253551"/>
    </source>
</evidence>
<dbReference type="Pfam" id="PF08757">
    <property type="entry name" value="CotH"/>
    <property type="match status" value="1"/>
</dbReference>
<dbReference type="PANTHER" id="PTHR40050">
    <property type="entry name" value="INNER SPORE COAT PROTEIN H"/>
    <property type="match status" value="1"/>
</dbReference>
<proteinExistence type="predicted"/>